<organism evidence="2 3">
    <name type="scientific">Cercopithifilaria johnstoni</name>
    <dbReference type="NCBI Taxonomy" id="2874296"/>
    <lineage>
        <taxon>Eukaryota</taxon>
        <taxon>Metazoa</taxon>
        <taxon>Ecdysozoa</taxon>
        <taxon>Nematoda</taxon>
        <taxon>Chromadorea</taxon>
        <taxon>Rhabditida</taxon>
        <taxon>Spirurina</taxon>
        <taxon>Spiruromorpha</taxon>
        <taxon>Filarioidea</taxon>
        <taxon>Onchocercidae</taxon>
        <taxon>Cercopithifilaria</taxon>
    </lineage>
</organism>
<reference evidence="2" key="1">
    <citation type="submission" date="2021-09" db="EMBL/GenBank/DDBJ databases">
        <authorList>
            <consortium name="Pathogen Informatics"/>
        </authorList>
    </citation>
    <scope>NUCLEOTIDE SEQUENCE</scope>
</reference>
<comment type="caution">
    <text evidence="2">The sequence shown here is derived from an EMBL/GenBank/DDBJ whole genome shotgun (WGS) entry which is preliminary data.</text>
</comment>
<protein>
    <submittedName>
        <fullName evidence="2">Uncharacterized protein</fullName>
    </submittedName>
</protein>
<proteinExistence type="predicted"/>
<sequence length="88" mass="8795">MLECLNGSTTPATDDDSADGGDADTGGSGGDTGDAGGGVGGGVAQRVLLLLPLPSFFLRRCSVSSATPPFQSDCAPRLVLTSLFSIIY</sequence>
<evidence type="ECO:0000256" key="1">
    <source>
        <dbReference type="SAM" id="MobiDB-lite"/>
    </source>
</evidence>
<name>A0A8J2M9M6_9BILA</name>
<dbReference type="EMBL" id="CAKAEH010001559">
    <property type="protein sequence ID" value="CAG9537551.1"/>
    <property type="molecule type" value="Genomic_DNA"/>
</dbReference>
<keyword evidence="3" id="KW-1185">Reference proteome</keyword>
<evidence type="ECO:0000313" key="2">
    <source>
        <dbReference type="EMBL" id="CAG9537551.1"/>
    </source>
</evidence>
<feature type="region of interest" description="Disordered" evidence="1">
    <location>
        <begin position="1"/>
        <end position="38"/>
    </location>
</feature>
<feature type="compositionally biased region" description="Gly residues" evidence="1">
    <location>
        <begin position="23"/>
        <end position="38"/>
    </location>
</feature>
<feature type="compositionally biased region" description="Acidic residues" evidence="1">
    <location>
        <begin position="13"/>
        <end position="22"/>
    </location>
</feature>
<evidence type="ECO:0000313" key="3">
    <source>
        <dbReference type="Proteomes" id="UP000746747"/>
    </source>
</evidence>
<dbReference type="AlphaFoldDB" id="A0A8J2M9M6"/>
<dbReference type="Proteomes" id="UP000746747">
    <property type="component" value="Unassembled WGS sequence"/>
</dbReference>
<gene>
    <name evidence="2" type="ORF">CJOHNSTONI_LOCUS7355</name>
</gene>
<accession>A0A8J2M9M6</accession>